<dbReference type="AlphaFoldDB" id="A0A975S5Z8"/>
<feature type="repeat" description="TPR" evidence="1">
    <location>
        <begin position="41"/>
        <end position="74"/>
    </location>
</feature>
<feature type="transmembrane region" description="Helical" evidence="2">
    <location>
        <begin position="232"/>
        <end position="251"/>
    </location>
</feature>
<gene>
    <name evidence="3" type="ORF">KG104_00950</name>
</gene>
<evidence type="ECO:0000256" key="1">
    <source>
        <dbReference type="PROSITE-ProRule" id="PRU00339"/>
    </source>
</evidence>
<feature type="transmembrane region" description="Helical" evidence="2">
    <location>
        <begin position="257"/>
        <end position="277"/>
    </location>
</feature>
<protein>
    <recommendedName>
        <fullName evidence="5">Tetratricopeptide repeat protein</fullName>
    </recommendedName>
</protein>
<keyword evidence="2" id="KW-0472">Membrane</keyword>
<dbReference type="InterPro" id="IPR019734">
    <property type="entry name" value="TPR_rpt"/>
</dbReference>
<feature type="transmembrane region" description="Helical" evidence="2">
    <location>
        <begin position="467"/>
        <end position="487"/>
    </location>
</feature>
<reference evidence="3" key="1">
    <citation type="submission" date="2021-06" db="EMBL/GenBank/DDBJ databases">
        <title>Novel species in genus Arthrobacter.</title>
        <authorList>
            <person name="Zhang G."/>
        </authorList>
    </citation>
    <scope>NUCLEOTIDE SEQUENCE</scope>
    <source>
        <strain evidence="3">Zg-ZUI122</strain>
    </source>
</reference>
<dbReference type="EMBL" id="CP076456">
    <property type="protein sequence ID" value="QWQ36438.1"/>
    <property type="molecule type" value="Genomic_DNA"/>
</dbReference>
<keyword evidence="2" id="KW-1133">Transmembrane helix</keyword>
<dbReference type="KEGG" id="asun:KG104_00950"/>
<feature type="transmembrane region" description="Helical" evidence="2">
    <location>
        <begin position="407"/>
        <end position="426"/>
    </location>
</feature>
<evidence type="ECO:0000313" key="3">
    <source>
        <dbReference type="EMBL" id="QWQ36438.1"/>
    </source>
</evidence>
<dbReference type="PROSITE" id="PS50005">
    <property type="entry name" value="TPR"/>
    <property type="match status" value="1"/>
</dbReference>
<proteinExistence type="predicted"/>
<evidence type="ECO:0000313" key="4">
    <source>
        <dbReference type="Proteomes" id="UP000680588"/>
    </source>
</evidence>
<name>A0A975S5Z8_9MICC</name>
<dbReference type="Proteomes" id="UP000680588">
    <property type="component" value="Chromosome"/>
</dbReference>
<keyword evidence="1" id="KW-0802">TPR repeat</keyword>
<dbReference type="RefSeq" id="WP_207348595.1">
    <property type="nucleotide sequence ID" value="NZ_CP076456.1"/>
</dbReference>
<feature type="transmembrane region" description="Helical" evidence="2">
    <location>
        <begin position="383"/>
        <end position="401"/>
    </location>
</feature>
<evidence type="ECO:0000256" key="2">
    <source>
        <dbReference type="SAM" id="Phobius"/>
    </source>
</evidence>
<organism evidence="3 4">
    <name type="scientific">Arthrobacter sunyaminii</name>
    <dbReference type="NCBI Taxonomy" id="2816859"/>
    <lineage>
        <taxon>Bacteria</taxon>
        <taxon>Bacillati</taxon>
        <taxon>Actinomycetota</taxon>
        <taxon>Actinomycetes</taxon>
        <taxon>Micrococcales</taxon>
        <taxon>Micrococcaceae</taxon>
        <taxon>Arthrobacter</taxon>
    </lineage>
</organism>
<dbReference type="Gene3D" id="1.25.40.10">
    <property type="entry name" value="Tetratricopeptide repeat domain"/>
    <property type="match status" value="1"/>
</dbReference>
<keyword evidence="4" id="KW-1185">Reference proteome</keyword>
<sequence>MSDVLDPDLIAVRYTAYAQAGRYEEAVALLRDQIGHHMDDERLWFYLGSGLASTGELEESERAVREALNLAPNMLPALVLLSYVLGWLRRGDESVEAALQAAAEHPQEPSAHLAVASAHFYRRSSGTDLWTALQAALNAINLSAELEDAFALGSRAADLLGRKDQALDLLRTGLAAHPNSAVLLQAAGIVDGGERVVGDRAPLLSSQLASNPFDDESAEDLRALAFRGLRRLFYLPWLQGLVFGVTSGLVLPHPAAAALVALGLTAAVSAFFFLSFRRLEGRLPRGYLRGELRSSPRALRAVKCAAAAEAWVSVSALWVALSGGSQLGAVALALTAVPVIASQHLLSQGQYPELFSAWPDADADARRAYWNNRVKIYLSTRRIAWAGLILGIAGMSVAGLSESDTPAAAGAGACLAALLWMARAAYLARLQLALGADNPFVVGRVLQKPAGRESSARRHGAWDAVAYTLRITLVPLILFIVGAGILVSNAMPE</sequence>
<accession>A0A975S5Z8</accession>
<evidence type="ECO:0008006" key="5">
    <source>
        <dbReference type="Google" id="ProtNLM"/>
    </source>
</evidence>
<dbReference type="InterPro" id="IPR011990">
    <property type="entry name" value="TPR-like_helical_dom_sf"/>
</dbReference>
<dbReference type="SUPFAM" id="SSF48452">
    <property type="entry name" value="TPR-like"/>
    <property type="match status" value="1"/>
</dbReference>
<keyword evidence="2" id="KW-0812">Transmembrane</keyword>